<evidence type="ECO:0000313" key="2">
    <source>
        <dbReference type="EMBL" id="EKC67934.1"/>
    </source>
</evidence>
<gene>
    <name evidence="2" type="ORF">LEA_09047</name>
</gene>
<dbReference type="AlphaFoldDB" id="K1TJZ6"/>
<dbReference type="EMBL" id="AJWY01006052">
    <property type="protein sequence ID" value="EKC67934.1"/>
    <property type="molecule type" value="Genomic_DNA"/>
</dbReference>
<evidence type="ECO:0000259" key="1">
    <source>
        <dbReference type="Pfam" id="PF14322"/>
    </source>
</evidence>
<sequence>SPLESADKLPMEAAARFLRALAYYNLAVTYGDVPLKTTPSAHDGVAVPRSPKNEVFELVRTDWEFAYENLPEKDDDGFATKWTAKAYLGKLYHTLGCQGDNTAWEKAKACFDEVMPKYRLADKFSDLFVDYVQGSPESIFQLNFALAGSTTRNRGSWLVAPNGSCNGQAWDRIRASKA</sequence>
<proteinExistence type="predicted"/>
<name>K1TJZ6_9ZZZZ</name>
<feature type="domain" description="SusD-like N-terminal" evidence="1">
    <location>
        <begin position="8"/>
        <end position="92"/>
    </location>
</feature>
<reference evidence="2" key="1">
    <citation type="journal article" date="2013" name="Environ. Microbiol.">
        <title>Microbiota from the distal guts of lean and obese adolescents exhibit partial functional redundancy besides clear differences in community structure.</title>
        <authorList>
            <person name="Ferrer M."/>
            <person name="Ruiz A."/>
            <person name="Lanza F."/>
            <person name="Haange S.B."/>
            <person name="Oberbach A."/>
            <person name="Till H."/>
            <person name="Bargiela R."/>
            <person name="Campoy C."/>
            <person name="Segura M.T."/>
            <person name="Richter M."/>
            <person name="von Bergen M."/>
            <person name="Seifert J."/>
            <person name="Suarez A."/>
        </authorList>
    </citation>
    <scope>NUCLEOTIDE SEQUENCE</scope>
</reference>
<dbReference type="Pfam" id="PF14322">
    <property type="entry name" value="SusD-like_3"/>
    <property type="match status" value="1"/>
</dbReference>
<feature type="non-terminal residue" evidence="2">
    <location>
        <position position="178"/>
    </location>
</feature>
<accession>K1TJZ6</accession>
<feature type="non-terminal residue" evidence="2">
    <location>
        <position position="1"/>
    </location>
</feature>
<protein>
    <submittedName>
        <fullName evidence="2">RagB/SusD domain protein</fullName>
    </submittedName>
</protein>
<dbReference type="Gene3D" id="1.25.40.390">
    <property type="match status" value="1"/>
</dbReference>
<comment type="caution">
    <text evidence="2">The sequence shown here is derived from an EMBL/GenBank/DDBJ whole genome shotgun (WGS) entry which is preliminary data.</text>
</comment>
<dbReference type="InterPro" id="IPR033985">
    <property type="entry name" value="SusD-like_N"/>
</dbReference>
<dbReference type="InterPro" id="IPR011990">
    <property type="entry name" value="TPR-like_helical_dom_sf"/>
</dbReference>
<dbReference type="SUPFAM" id="SSF48452">
    <property type="entry name" value="TPR-like"/>
    <property type="match status" value="1"/>
</dbReference>
<organism evidence="2">
    <name type="scientific">human gut metagenome</name>
    <dbReference type="NCBI Taxonomy" id="408170"/>
    <lineage>
        <taxon>unclassified sequences</taxon>
        <taxon>metagenomes</taxon>
        <taxon>organismal metagenomes</taxon>
    </lineage>
</organism>